<evidence type="ECO:0000256" key="10">
    <source>
        <dbReference type="ARBA" id="ARBA00047899"/>
    </source>
</evidence>
<dbReference type="Ensembl" id="ENSTRUT00000058773.1">
    <property type="protein sequence ID" value="ENSTRUP00000067409.1"/>
    <property type="gene ID" value="ENSTRUG00000012994.3"/>
</dbReference>
<dbReference type="Gene3D" id="1.10.510.10">
    <property type="entry name" value="Transferase(Phosphotransferase) domain 1"/>
    <property type="match status" value="1"/>
</dbReference>
<dbReference type="PROSITE" id="PS50011">
    <property type="entry name" value="PROTEIN_KINASE_DOM"/>
    <property type="match status" value="1"/>
</dbReference>
<evidence type="ECO:0000256" key="13">
    <source>
        <dbReference type="SAM" id="MobiDB-lite"/>
    </source>
</evidence>
<dbReference type="InterPro" id="IPR008271">
    <property type="entry name" value="Ser/Thr_kinase_AS"/>
</dbReference>
<keyword evidence="9" id="KW-0067">ATP-binding</keyword>
<evidence type="ECO:0000256" key="11">
    <source>
        <dbReference type="ARBA" id="ARBA00048679"/>
    </source>
</evidence>
<dbReference type="SMART" id="SM00220">
    <property type="entry name" value="S_TKc"/>
    <property type="match status" value="1"/>
</dbReference>
<evidence type="ECO:0000256" key="8">
    <source>
        <dbReference type="ARBA" id="ARBA00022777"/>
    </source>
</evidence>
<organism evidence="15 16">
    <name type="scientific">Takifugu rubripes</name>
    <name type="common">Japanese pufferfish</name>
    <name type="synonym">Fugu rubripes</name>
    <dbReference type="NCBI Taxonomy" id="31033"/>
    <lineage>
        <taxon>Eukaryota</taxon>
        <taxon>Metazoa</taxon>
        <taxon>Chordata</taxon>
        <taxon>Craniata</taxon>
        <taxon>Vertebrata</taxon>
        <taxon>Euteleostomi</taxon>
        <taxon>Actinopterygii</taxon>
        <taxon>Neopterygii</taxon>
        <taxon>Teleostei</taxon>
        <taxon>Neoteleostei</taxon>
        <taxon>Acanthomorphata</taxon>
        <taxon>Eupercaria</taxon>
        <taxon>Tetraodontiformes</taxon>
        <taxon>Tetradontoidea</taxon>
        <taxon>Tetraodontidae</taxon>
        <taxon>Takifugu</taxon>
    </lineage>
</organism>
<dbReference type="InterPro" id="IPR000719">
    <property type="entry name" value="Prot_kinase_dom"/>
</dbReference>
<keyword evidence="16" id="KW-1185">Reference proteome</keyword>
<keyword evidence="5" id="KW-0808">Transferase</keyword>
<evidence type="ECO:0000259" key="14">
    <source>
        <dbReference type="PROSITE" id="PS50011"/>
    </source>
</evidence>
<sequence>SLSHHPGGYTVWLKNVFKYWAGATCPSTRHTCPTLPVANDLQLLDVEGLQGDGTFRLGLELRQPARLARWRIPPPNINNLSALHNQRTYPDLGQFAIVKRCKDKIVGIEYAAKFIKKRQSRASRRGVKREEIEREVDILQQIQHPNIVALHDVFENRTDVILILELVSGGELFDFLAQKESLSEEEATQFIKQILDGVEYLHSKRIIHFDLKPENIMLLDRNVPLPHIKLIDFGLAHKIEAGVEFKNIFGTPEFVAPEIVNYEPLGLEADMWSIGVITYILLSGASPFLGESKQETLGNVSAMNYNFDEEFFSNTSELAKSFISQLLEKDRRKRMSIQEALNHPWIKPLNPRQAMVKRLSVVNLENFRRQYARRRWKLSFRIVALCNHLTRIMKKGHKLPQSERDCESDQEEETLRRPRTRKRSSTS</sequence>
<accession>A0A674N290</accession>
<dbReference type="EC" id="2.7.11.1" evidence="2"/>
<evidence type="ECO:0000256" key="4">
    <source>
        <dbReference type="ARBA" id="ARBA00022553"/>
    </source>
</evidence>
<gene>
    <name evidence="15" type="primary">dapk2b</name>
</gene>
<dbReference type="PANTHER" id="PTHR24342:SF15">
    <property type="entry name" value="DEATH-ASSOCIATED PROTEIN KINASE 2"/>
    <property type="match status" value="1"/>
</dbReference>
<comment type="catalytic activity">
    <reaction evidence="11">
        <text>L-seryl-[protein] + ATP = O-phospho-L-seryl-[protein] + ADP + H(+)</text>
        <dbReference type="Rhea" id="RHEA:17989"/>
        <dbReference type="Rhea" id="RHEA-COMP:9863"/>
        <dbReference type="Rhea" id="RHEA-COMP:11604"/>
        <dbReference type="ChEBI" id="CHEBI:15378"/>
        <dbReference type="ChEBI" id="CHEBI:29999"/>
        <dbReference type="ChEBI" id="CHEBI:30616"/>
        <dbReference type="ChEBI" id="CHEBI:83421"/>
        <dbReference type="ChEBI" id="CHEBI:456216"/>
        <dbReference type="EC" id="2.7.11.1"/>
    </reaction>
</comment>
<dbReference type="GO" id="GO:0006915">
    <property type="term" value="P:apoptotic process"/>
    <property type="evidence" value="ECO:0007669"/>
    <property type="project" value="UniProtKB-KW"/>
</dbReference>
<evidence type="ECO:0000256" key="9">
    <source>
        <dbReference type="ARBA" id="ARBA00022840"/>
    </source>
</evidence>
<proteinExistence type="inferred from homology"/>
<feature type="domain" description="Protein kinase" evidence="14">
    <location>
        <begin position="84"/>
        <end position="346"/>
    </location>
</feature>
<comment type="cofactor">
    <cofactor evidence="1">
        <name>Mg(2+)</name>
        <dbReference type="ChEBI" id="CHEBI:18420"/>
    </cofactor>
</comment>
<protein>
    <recommendedName>
        <fullName evidence="2">non-specific serine/threonine protein kinase</fullName>
        <ecNumber evidence="2">2.7.11.1</ecNumber>
    </recommendedName>
</protein>
<evidence type="ECO:0000256" key="7">
    <source>
        <dbReference type="ARBA" id="ARBA00022741"/>
    </source>
</evidence>
<evidence type="ECO:0000256" key="5">
    <source>
        <dbReference type="ARBA" id="ARBA00022679"/>
    </source>
</evidence>
<evidence type="ECO:0000313" key="16">
    <source>
        <dbReference type="Proteomes" id="UP000005226"/>
    </source>
</evidence>
<evidence type="ECO:0000256" key="3">
    <source>
        <dbReference type="ARBA" id="ARBA00022527"/>
    </source>
</evidence>
<keyword evidence="6" id="KW-0053">Apoptosis</keyword>
<comment type="catalytic activity">
    <reaction evidence="10">
        <text>L-threonyl-[protein] + ATP = O-phospho-L-threonyl-[protein] + ADP + H(+)</text>
        <dbReference type="Rhea" id="RHEA:46608"/>
        <dbReference type="Rhea" id="RHEA-COMP:11060"/>
        <dbReference type="Rhea" id="RHEA-COMP:11605"/>
        <dbReference type="ChEBI" id="CHEBI:15378"/>
        <dbReference type="ChEBI" id="CHEBI:30013"/>
        <dbReference type="ChEBI" id="CHEBI:30616"/>
        <dbReference type="ChEBI" id="CHEBI:61977"/>
        <dbReference type="ChEBI" id="CHEBI:456216"/>
        <dbReference type="EC" id="2.7.11.1"/>
    </reaction>
</comment>
<dbReference type="AlphaFoldDB" id="A0A674N290"/>
<dbReference type="Gene3D" id="1.20.5.460">
    <property type="entry name" value="Single helix bin"/>
    <property type="match status" value="1"/>
</dbReference>
<keyword evidence="3" id="KW-0723">Serine/threonine-protein kinase</keyword>
<keyword evidence="7" id="KW-0547">Nucleotide-binding</keyword>
<feature type="compositionally biased region" description="Basic residues" evidence="13">
    <location>
        <begin position="417"/>
        <end position="427"/>
    </location>
</feature>
<evidence type="ECO:0000256" key="2">
    <source>
        <dbReference type="ARBA" id="ARBA00012513"/>
    </source>
</evidence>
<evidence type="ECO:0000256" key="6">
    <source>
        <dbReference type="ARBA" id="ARBA00022703"/>
    </source>
</evidence>
<evidence type="ECO:0000256" key="12">
    <source>
        <dbReference type="ARBA" id="ARBA00060827"/>
    </source>
</evidence>
<dbReference type="GO" id="GO:0005524">
    <property type="term" value="F:ATP binding"/>
    <property type="evidence" value="ECO:0007669"/>
    <property type="project" value="UniProtKB-KW"/>
</dbReference>
<dbReference type="Pfam" id="PF00069">
    <property type="entry name" value="Pkinase"/>
    <property type="match status" value="1"/>
</dbReference>
<evidence type="ECO:0000256" key="1">
    <source>
        <dbReference type="ARBA" id="ARBA00001946"/>
    </source>
</evidence>
<reference evidence="15" key="3">
    <citation type="submission" date="2025-09" db="UniProtKB">
        <authorList>
            <consortium name="Ensembl"/>
        </authorList>
    </citation>
    <scope>IDENTIFICATION</scope>
</reference>
<evidence type="ECO:0000313" key="15">
    <source>
        <dbReference type="Ensembl" id="ENSTRUP00000067409.1"/>
    </source>
</evidence>
<dbReference type="FunFam" id="1.10.510.10:FF:000250">
    <property type="entry name" value="Death-associated protein kinase 3"/>
    <property type="match status" value="1"/>
</dbReference>
<dbReference type="PROSITE" id="PS00108">
    <property type="entry name" value="PROTEIN_KINASE_ST"/>
    <property type="match status" value="1"/>
</dbReference>
<name>A0A674N290_TAKRU</name>
<dbReference type="GO" id="GO:0005737">
    <property type="term" value="C:cytoplasm"/>
    <property type="evidence" value="ECO:0007669"/>
    <property type="project" value="TreeGrafter"/>
</dbReference>
<dbReference type="GO" id="GO:0005634">
    <property type="term" value="C:nucleus"/>
    <property type="evidence" value="ECO:0007669"/>
    <property type="project" value="TreeGrafter"/>
</dbReference>
<dbReference type="GeneTree" id="ENSGT00940000153424"/>
<dbReference type="GO" id="GO:0043065">
    <property type="term" value="P:positive regulation of apoptotic process"/>
    <property type="evidence" value="ECO:0007669"/>
    <property type="project" value="TreeGrafter"/>
</dbReference>
<dbReference type="FunFam" id="3.30.200.20:FF:000110">
    <property type="entry name" value="Death-associated kinase 3, isoform CRA_a"/>
    <property type="match status" value="1"/>
</dbReference>
<comment type="similarity">
    <text evidence="12">Belongs to the protein kinase superfamily. CAMK Ser/Thr protein kinase family. DAP kinase subfamily.</text>
</comment>
<keyword evidence="4" id="KW-0597">Phosphoprotein</keyword>
<dbReference type="Proteomes" id="UP000005226">
    <property type="component" value="Chromosome 9"/>
</dbReference>
<dbReference type="GO" id="GO:0004674">
    <property type="term" value="F:protein serine/threonine kinase activity"/>
    <property type="evidence" value="ECO:0007669"/>
    <property type="project" value="UniProtKB-KW"/>
</dbReference>
<dbReference type="Gene3D" id="3.30.200.20">
    <property type="entry name" value="Phosphorylase Kinase, domain 1"/>
    <property type="match status" value="1"/>
</dbReference>
<reference evidence="15 16" key="1">
    <citation type="journal article" date="2011" name="Genome Biol. Evol.">
        <title>Integration of the genetic map and genome assembly of fugu facilitates insights into distinct features of genome evolution in teleosts and mammals.</title>
        <authorList>
            <person name="Kai W."/>
            <person name="Kikuchi K."/>
            <person name="Tohari S."/>
            <person name="Chew A.K."/>
            <person name="Tay A."/>
            <person name="Fujiwara A."/>
            <person name="Hosoya S."/>
            <person name="Suetake H."/>
            <person name="Naruse K."/>
            <person name="Brenner S."/>
            <person name="Suzuki Y."/>
            <person name="Venkatesh B."/>
        </authorList>
    </citation>
    <scope>NUCLEOTIDE SEQUENCE [LARGE SCALE GENOMIC DNA]</scope>
</reference>
<feature type="region of interest" description="Disordered" evidence="13">
    <location>
        <begin position="396"/>
        <end position="427"/>
    </location>
</feature>
<dbReference type="PANTHER" id="PTHR24342">
    <property type="entry name" value="SERINE/THREONINE-PROTEIN KINASE 17"/>
    <property type="match status" value="1"/>
</dbReference>
<dbReference type="GO" id="GO:0035556">
    <property type="term" value="P:intracellular signal transduction"/>
    <property type="evidence" value="ECO:0007669"/>
    <property type="project" value="TreeGrafter"/>
</dbReference>
<dbReference type="InterPro" id="IPR011009">
    <property type="entry name" value="Kinase-like_dom_sf"/>
</dbReference>
<reference evidence="15" key="2">
    <citation type="submission" date="2025-08" db="UniProtKB">
        <authorList>
            <consortium name="Ensembl"/>
        </authorList>
    </citation>
    <scope>IDENTIFICATION</scope>
</reference>
<keyword evidence="8" id="KW-0418">Kinase</keyword>
<dbReference type="SUPFAM" id="SSF56112">
    <property type="entry name" value="Protein kinase-like (PK-like)"/>
    <property type="match status" value="1"/>
</dbReference>